<keyword evidence="1 6" id="KW-0489">Methyltransferase</keyword>
<evidence type="ECO:0000256" key="3">
    <source>
        <dbReference type="ARBA" id="ARBA00022691"/>
    </source>
</evidence>
<dbReference type="NCBIfam" id="TIGR00675">
    <property type="entry name" value="dcm"/>
    <property type="match status" value="1"/>
</dbReference>
<dbReference type="InterPro" id="IPR018117">
    <property type="entry name" value="C5_DNA_meth_AS"/>
</dbReference>
<sequence>MNSEHDMPAFSALSLFSGAGGMDVGVRDAGFEIVLANDIDRDACETYRRNHGHHIIEGSLTDILPQFCDIKGIDLLFGGPPCQGFSVAGRMDPNDPRSALMSSYFDAVDAVQPRAFICENVKALASLNRWEEVRKNLLERASDRYHVRLMVLKASDFGVPQNRERMFIVGVRKEASDQADFSLKERLNELLKASRSKPRSIGEIVRDLGPAGSQGNIRTCSAKITYAKAPVLRRSPYAGMLFNGAGRPFDADGVSPTLPASMGGNKTPIIDEAQIFDGEAPFVEAYHRGLLGGGKASSGTAPPRLRRLTVDECLAIQTFPSDYQLAGSRSAMYRQIGNAVPCGLAEVVARAVREILECRYGMEEREEPIIPKGLQLLMEDNAAAIGQAA</sequence>
<comment type="similarity">
    <text evidence="6 7">Belongs to the class I-like SAM-binding methyltransferase superfamily. C5-methyltransferase family.</text>
</comment>
<evidence type="ECO:0000256" key="2">
    <source>
        <dbReference type="ARBA" id="ARBA00022679"/>
    </source>
</evidence>
<dbReference type="GO" id="GO:0032259">
    <property type="term" value="P:methylation"/>
    <property type="evidence" value="ECO:0007669"/>
    <property type="project" value="UniProtKB-KW"/>
</dbReference>
<name>A0ABS7J4A3_9SPHN</name>
<keyword evidence="3 6" id="KW-0949">S-adenosyl-L-methionine</keyword>
<dbReference type="PRINTS" id="PR00105">
    <property type="entry name" value="C5METTRFRASE"/>
</dbReference>
<dbReference type="EMBL" id="JAIGNK010000004">
    <property type="protein sequence ID" value="MBX7459190.1"/>
    <property type="molecule type" value="Genomic_DNA"/>
</dbReference>
<evidence type="ECO:0000256" key="6">
    <source>
        <dbReference type="PROSITE-ProRule" id="PRU01016"/>
    </source>
</evidence>
<dbReference type="InterPro" id="IPR029063">
    <property type="entry name" value="SAM-dependent_MTases_sf"/>
</dbReference>
<keyword evidence="4" id="KW-0680">Restriction system</keyword>
<evidence type="ECO:0000313" key="10">
    <source>
        <dbReference type="Proteomes" id="UP000783253"/>
    </source>
</evidence>
<organism evidence="9 10">
    <name type="scientific">Qipengyuania polymorpha</name>
    <dbReference type="NCBI Taxonomy" id="2867234"/>
    <lineage>
        <taxon>Bacteria</taxon>
        <taxon>Pseudomonadati</taxon>
        <taxon>Pseudomonadota</taxon>
        <taxon>Alphaproteobacteria</taxon>
        <taxon>Sphingomonadales</taxon>
        <taxon>Erythrobacteraceae</taxon>
        <taxon>Qipengyuania</taxon>
    </lineage>
</organism>
<dbReference type="PROSITE" id="PS00094">
    <property type="entry name" value="C5_MTASE_1"/>
    <property type="match status" value="1"/>
</dbReference>
<dbReference type="GO" id="GO:0008168">
    <property type="term" value="F:methyltransferase activity"/>
    <property type="evidence" value="ECO:0007669"/>
    <property type="project" value="UniProtKB-KW"/>
</dbReference>
<comment type="caution">
    <text evidence="9">The sequence shown here is derived from an EMBL/GenBank/DDBJ whole genome shotgun (WGS) entry which is preliminary data.</text>
</comment>
<evidence type="ECO:0000256" key="5">
    <source>
        <dbReference type="ARBA" id="ARBA00047422"/>
    </source>
</evidence>
<keyword evidence="10" id="KW-1185">Reference proteome</keyword>
<evidence type="ECO:0000313" key="9">
    <source>
        <dbReference type="EMBL" id="MBX7459190.1"/>
    </source>
</evidence>
<dbReference type="SUPFAM" id="SSF53335">
    <property type="entry name" value="S-adenosyl-L-methionine-dependent methyltransferases"/>
    <property type="match status" value="1"/>
</dbReference>
<dbReference type="PANTHER" id="PTHR10629:SF52">
    <property type="entry name" value="DNA (CYTOSINE-5)-METHYLTRANSFERASE 1"/>
    <property type="match status" value="1"/>
</dbReference>
<evidence type="ECO:0000256" key="1">
    <source>
        <dbReference type="ARBA" id="ARBA00022603"/>
    </source>
</evidence>
<feature type="active site" evidence="6">
    <location>
        <position position="82"/>
    </location>
</feature>
<dbReference type="InterPro" id="IPR050390">
    <property type="entry name" value="C5-Methyltransferase"/>
</dbReference>
<dbReference type="Proteomes" id="UP000783253">
    <property type="component" value="Unassembled WGS sequence"/>
</dbReference>
<evidence type="ECO:0000256" key="7">
    <source>
        <dbReference type="RuleBase" id="RU000416"/>
    </source>
</evidence>
<gene>
    <name evidence="9" type="ORF">K3152_13105</name>
</gene>
<keyword evidence="2 6" id="KW-0808">Transferase</keyword>
<comment type="catalytic activity">
    <reaction evidence="5 8">
        <text>a 2'-deoxycytidine in DNA + S-adenosyl-L-methionine = a 5-methyl-2'-deoxycytidine in DNA + S-adenosyl-L-homocysteine + H(+)</text>
        <dbReference type="Rhea" id="RHEA:13681"/>
        <dbReference type="Rhea" id="RHEA-COMP:11369"/>
        <dbReference type="Rhea" id="RHEA-COMP:11370"/>
        <dbReference type="ChEBI" id="CHEBI:15378"/>
        <dbReference type="ChEBI" id="CHEBI:57856"/>
        <dbReference type="ChEBI" id="CHEBI:59789"/>
        <dbReference type="ChEBI" id="CHEBI:85452"/>
        <dbReference type="ChEBI" id="CHEBI:85454"/>
        <dbReference type="EC" id="2.1.1.37"/>
    </reaction>
</comment>
<reference evidence="9 10" key="1">
    <citation type="submission" date="2021-08" db="EMBL/GenBank/DDBJ databases">
        <title>Comparative Genomics Analysis of the Genus Qipengyuania Reveals Extensive Genetic Diversity and Metabolic Versatility, Including the Description of Fifteen Novel Species.</title>
        <authorList>
            <person name="Liu Y."/>
        </authorList>
    </citation>
    <scope>NUCLEOTIDE SEQUENCE [LARGE SCALE GENOMIC DNA]</scope>
    <source>
        <strain evidence="9 10">1NDH17</strain>
    </source>
</reference>
<dbReference type="InterPro" id="IPR001525">
    <property type="entry name" value="C5_MeTfrase"/>
</dbReference>
<proteinExistence type="inferred from homology"/>
<dbReference type="Pfam" id="PF00145">
    <property type="entry name" value="DNA_methylase"/>
    <property type="match status" value="1"/>
</dbReference>
<dbReference type="PROSITE" id="PS51679">
    <property type="entry name" value="SAM_MT_C5"/>
    <property type="match status" value="1"/>
</dbReference>
<evidence type="ECO:0000256" key="8">
    <source>
        <dbReference type="RuleBase" id="RU000417"/>
    </source>
</evidence>
<accession>A0ABS7J4A3</accession>
<dbReference type="Gene3D" id="3.40.50.150">
    <property type="entry name" value="Vaccinia Virus protein VP39"/>
    <property type="match status" value="1"/>
</dbReference>
<dbReference type="PANTHER" id="PTHR10629">
    <property type="entry name" value="CYTOSINE-SPECIFIC METHYLTRANSFERASE"/>
    <property type="match status" value="1"/>
</dbReference>
<protein>
    <recommendedName>
        <fullName evidence="8">Cytosine-specific methyltransferase</fullName>
        <ecNumber evidence="8">2.1.1.37</ecNumber>
    </recommendedName>
</protein>
<dbReference type="EC" id="2.1.1.37" evidence="8"/>
<dbReference type="RefSeq" id="WP_221574582.1">
    <property type="nucleotide sequence ID" value="NZ_JAIGNK010000004.1"/>
</dbReference>
<dbReference type="Gene3D" id="3.90.120.10">
    <property type="entry name" value="DNA Methylase, subunit A, domain 2"/>
    <property type="match status" value="1"/>
</dbReference>
<evidence type="ECO:0000256" key="4">
    <source>
        <dbReference type="ARBA" id="ARBA00022747"/>
    </source>
</evidence>